<keyword evidence="3 4" id="KW-0378">Hydrolase</keyword>
<evidence type="ECO:0000259" key="5">
    <source>
        <dbReference type="PROSITE" id="PS51462"/>
    </source>
</evidence>
<evidence type="ECO:0000256" key="3">
    <source>
        <dbReference type="ARBA" id="ARBA00022801"/>
    </source>
</evidence>
<proteinExistence type="inferred from homology"/>
<dbReference type="SUPFAM" id="SSF55811">
    <property type="entry name" value="Nudix"/>
    <property type="match status" value="1"/>
</dbReference>
<evidence type="ECO:0000256" key="2">
    <source>
        <dbReference type="ARBA" id="ARBA00005582"/>
    </source>
</evidence>
<dbReference type="PRINTS" id="PR00502">
    <property type="entry name" value="NUDIXFAMILY"/>
</dbReference>
<dbReference type="PANTHER" id="PTHR43046:SF16">
    <property type="entry name" value="ADP-RIBOSE PYROPHOSPHATASE YJHB-RELATED"/>
    <property type="match status" value="1"/>
</dbReference>
<comment type="caution">
    <text evidence="6">The sequence shown here is derived from an EMBL/GenBank/DDBJ whole genome shotgun (WGS) entry which is preliminary data.</text>
</comment>
<feature type="domain" description="Nudix hydrolase" evidence="5">
    <location>
        <begin position="23"/>
        <end position="155"/>
    </location>
</feature>
<evidence type="ECO:0000313" key="6">
    <source>
        <dbReference type="EMBL" id="MFC4129618.1"/>
    </source>
</evidence>
<protein>
    <submittedName>
        <fullName evidence="6">NUDIX domain-containing protein</fullName>
    </submittedName>
</protein>
<dbReference type="InterPro" id="IPR015797">
    <property type="entry name" value="NUDIX_hydrolase-like_dom_sf"/>
</dbReference>
<dbReference type="PANTHER" id="PTHR43046">
    <property type="entry name" value="GDP-MANNOSE MANNOSYL HYDROLASE"/>
    <property type="match status" value="1"/>
</dbReference>
<keyword evidence="7" id="KW-1185">Reference proteome</keyword>
<dbReference type="Pfam" id="PF00293">
    <property type="entry name" value="NUDIX"/>
    <property type="match status" value="1"/>
</dbReference>
<name>A0ABV8LHB6_9ACTN</name>
<comment type="cofactor">
    <cofactor evidence="1">
        <name>Mg(2+)</name>
        <dbReference type="ChEBI" id="CHEBI:18420"/>
    </cofactor>
</comment>
<dbReference type="PROSITE" id="PS51462">
    <property type="entry name" value="NUDIX"/>
    <property type="match status" value="1"/>
</dbReference>
<dbReference type="Proteomes" id="UP001595816">
    <property type="component" value="Unassembled WGS sequence"/>
</dbReference>
<reference evidence="7" key="1">
    <citation type="journal article" date="2019" name="Int. J. Syst. Evol. Microbiol.">
        <title>The Global Catalogue of Microorganisms (GCM) 10K type strain sequencing project: providing services to taxonomists for standard genome sequencing and annotation.</title>
        <authorList>
            <consortium name="The Broad Institute Genomics Platform"/>
            <consortium name="The Broad Institute Genome Sequencing Center for Infectious Disease"/>
            <person name="Wu L."/>
            <person name="Ma J."/>
        </authorList>
    </citation>
    <scope>NUCLEOTIDE SEQUENCE [LARGE SCALE GENOMIC DNA]</scope>
    <source>
        <strain evidence="7">CGMCC 4.7289</strain>
    </source>
</reference>
<dbReference type="InterPro" id="IPR020476">
    <property type="entry name" value="Nudix_hydrolase"/>
</dbReference>
<dbReference type="InterPro" id="IPR000086">
    <property type="entry name" value="NUDIX_hydrolase_dom"/>
</dbReference>
<dbReference type="RefSeq" id="WP_253759728.1">
    <property type="nucleotide sequence ID" value="NZ_JAMZDZ010000001.1"/>
</dbReference>
<evidence type="ECO:0000313" key="7">
    <source>
        <dbReference type="Proteomes" id="UP001595816"/>
    </source>
</evidence>
<evidence type="ECO:0000256" key="1">
    <source>
        <dbReference type="ARBA" id="ARBA00001946"/>
    </source>
</evidence>
<comment type="similarity">
    <text evidence="2 4">Belongs to the Nudix hydrolase family.</text>
</comment>
<dbReference type="EMBL" id="JBHSAY010000003">
    <property type="protein sequence ID" value="MFC4129618.1"/>
    <property type="molecule type" value="Genomic_DNA"/>
</dbReference>
<accession>A0ABV8LHB6</accession>
<dbReference type="PROSITE" id="PS00893">
    <property type="entry name" value="NUDIX_BOX"/>
    <property type="match status" value="1"/>
</dbReference>
<gene>
    <name evidence="6" type="ORF">ACFOZ4_03265</name>
</gene>
<organism evidence="6 7">
    <name type="scientific">Hamadaea flava</name>
    <dbReference type="NCBI Taxonomy" id="1742688"/>
    <lineage>
        <taxon>Bacteria</taxon>
        <taxon>Bacillati</taxon>
        <taxon>Actinomycetota</taxon>
        <taxon>Actinomycetes</taxon>
        <taxon>Micromonosporales</taxon>
        <taxon>Micromonosporaceae</taxon>
        <taxon>Hamadaea</taxon>
    </lineage>
</organism>
<dbReference type="InterPro" id="IPR020084">
    <property type="entry name" value="NUDIX_hydrolase_CS"/>
</dbReference>
<dbReference type="Gene3D" id="3.90.79.10">
    <property type="entry name" value="Nucleoside Triphosphate Pyrophosphohydrolase"/>
    <property type="match status" value="1"/>
</dbReference>
<evidence type="ECO:0000256" key="4">
    <source>
        <dbReference type="RuleBase" id="RU003476"/>
    </source>
</evidence>
<sequence>MGAVEEWWASYHGKLRAALPDETLFLLGGRGVVRDEQGRFLLIKRADNGMWAFPAGGMEIGESMLDCAIRETYEETGLKAVTAVPFALYTGPEHTHTNQWQHTYQHVILACLITEVTGDLDPDPEEATDAAYFHPDDFPNQSPTMQRTLADLAEFERTGRMTVR</sequence>